<comment type="caution">
    <text evidence="3">The sequence shown here is derived from an EMBL/GenBank/DDBJ whole genome shotgun (WGS) entry which is preliminary data.</text>
</comment>
<organism evidence="3 4">
    <name type="scientific">Willisornis vidua</name>
    <name type="common">Xingu scale-backed antbird</name>
    <dbReference type="NCBI Taxonomy" id="1566151"/>
    <lineage>
        <taxon>Eukaryota</taxon>
        <taxon>Metazoa</taxon>
        <taxon>Chordata</taxon>
        <taxon>Craniata</taxon>
        <taxon>Vertebrata</taxon>
        <taxon>Euteleostomi</taxon>
        <taxon>Archelosauria</taxon>
        <taxon>Archosauria</taxon>
        <taxon>Dinosauria</taxon>
        <taxon>Saurischia</taxon>
        <taxon>Theropoda</taxon>
        <taxon>Coelurosauria</taxon>
        <taxon>Aves</taxon>
        <taxon>Neognathae</taxon>
        <taxon>Neoaves</taxon>
        <taxon>Telluraves</taxon>
        <taxon>Australaves</taxon>
        <taxon>Passeriformes</taxon>
        <taxon>Thamnophilidae</taxon>
        <taxon>Willisornis</taxon>
    </lineage>
</organism>
<dbReference type="InterPro" id="IPR050195">
    <property type="entry name" value="Primate_lentivir_Gag_pol-like"/>
</dbReference>
<dbReference type="InterPro" id="IPR008919">
    <property type="entry name" value="Retrov_capsid_N"/>
</dbReference>
<feature type="compositionally biased region" description="Pro residues" evidence="1">
    <location>
        <begin position="14"/>
        <end position="33"/>
    </location>
</feature>
<proteinExistence type="predicted"/>
<feature type="compositionally biased region" description="Low complexity" evidence="1">
    <location>
        <begin position="47"/>
        <end position="61"/>
    </location>
</feature>
<feature type="domain" description="Retroviral nucleocapsid Gag protein p24 C-terminal" evidence="2">
    <location>
        <begin position="248"/>
        <end position="311"/>
    </location>
</feature>
<dbReference type="Pfam" id="PF19317">
    <property type="entry name" value="Gag_p24_C"/>
    <property type="match status" value="1"/>
</dbReference>
<dbReference type="Gene3D" id="1.10.1200.30">
    <property type="match status" value="1"/>
</dbReference>
<dbReference type="Gene3D" id="1.10.375.10">
    <property type="entry name" value="Human Immunodeficiency Virus Type 1 Capsid Protein"/>
    <property type="match status" value="1"/>
</dbReference>
<accession>A0ABQ9D5P0</accession>
<dbReference type="InterPro" id="IPR008916">
    <property type="entry name" value="Retrov_capsid_C"/>
</dbReference>
<protein>
    <recommendedName>
        <fullName evidence="2">Retroviral nucleocapsid Gag protein p24 C-terminal domain-containing protein</fullName>
    </recommendedName>
</protein>
<dbReference type="SUPFAM" id="SSF47353">
    <property type="entry name" value="Retrovirus capsid dimerization domain-like"/>
    <property type="match status" value="1"/>
</dbReference>
<evidence type="ECO:0000259" key="2">
    <source>
        <dbReference type="Pfam" id="PF19317"/>
    </source>
</evidence>
<dbReference type="InterPro" id="IPR045345">
    <property type="entry name" value="Gag_p24_C"/>
</dbReference>
<dbReference type="SUPFAM" id="SSF47943">
    <property type="entry name" value="Retrovirus capsid protein, N-terminal core domain"/>
    <property type="match status" value="1"/>
</dbReference>
<evidence type="ECO:0000256" key="1">
    <source>
        <dbReference type="SAM" id="MobiDB-lite"/>
    </source>
</evidence>
<gene>
    <name evidence="3" type="ORF">WISP_79192</name>
</gene>
<evidence type="ECO:0000313" key="4">
    <source>
        <dbReference type="Proteomes" id="UP001145742"/>
    </source>
</evidence>
<evidence type="ECO:0000313" key="3">
    <source>
        <dbReference type="EMBL" id="KAJ7415250.1"/>
    </source>
</evidence>
<dbReference type="Proteomes" id="UP001145742">
    <property type="component" value="Unassembled WGS sequence"/>
</dbReference>
<dbReference type="PANTHER" id="PTHR40389">
    <property type="entry name" value="ENDOGENOUS RETROVIRUS GROUP K MEMBER 24 GAG POLYPROTEIN-RELATED"/>
    <property type="match status" value="1"/>
</dbReference>
<reference evidence="3" key="1">
    <citation type="submission" date="2019-10" db="EMBL/GenBank/DDBJ databases">
        <authorList>
            <person name="Soares A.E.R."/>
            <person name="Aleixo A."/>
            <person name="Schneider P."/>
            <person name="Miyaki C.Y."/>
            <person name="Schneider M.P."/>
            <person name="Mello C."/>
            <person name="Vasconcelos A.T.R."/>
        </authorList>
    </citation>
    <scope>NUCLEOTIDE SEQUENCE</scope>
    <source>
        <tissue evidence="3">Muscle</tissue>
    </source>
</reference>
<dbReference type="Pfam" id="PF00607">
    <property type="entry name" value="Gag_p24"/>
    <property type="match status" value="1"/>
</dbReference>
<name>A0ABQ9D5P0_9PASS</name>
<feature type="region of interest" description="Disordered" evidence="1">
    <location>
        <begin position="1"/>
        <end position="61"/>
    </location>
</feature>
<dbReference type="PANTHER" id="PTHR40389:SF3">
    <property type="entry name" value="IGE-BINDING PROTEIN"/>
    <property type="match status" value="1"/>
</dbReference>
<dbReference type="EMBL" id="WHWB01033975">
    <property type="protein sequence ID" value="KAJ7415250.1"/>
    <property type="molecule type" value="Genomic_DNA"/>
</dbReference>
<keyword evidence="4" id="KW-1185">Reference proteome</keyword>
<sequence>MAPEQGPLGRVMPSAPPPPPISDSSTPPCPPVSTNPFKIDGNKKDNNNSSNLPPEEGDDLLPPMDELVIAAAAKRKLWRKVADEALQAGDLEAAENLGSAFPVFYTPNPQGGAAIAQVTELDWKLLSQLCATVNDSGIQGEPTKQMLNYIWGSNLLLPIECNEIAKLILTPHQQILFIQYWTQLCAQSVATPRQQGNPLHGVTLDELMVQNQFATSEAQGTSGPDKVRESMHLARQAFEKIKTLRLMPSYMSIKQGREEPFGAFVDRLSVAIQSSDAPEGMHAGLLRQCVLQNSNSTTKNIIVTLPGDWTIERLLERMVQVPQGSIAMLVEAIHKLGKDLEEQAKLAQEQAKLFHSQVLAALASTQWLRSCSCQEPLQGLLLSLWKCWPHAT</sequence>